<evidence type="ECO:0000313" key="4">
    <source>
        <dbReference type="EMBL" id="KAJ8036897.1"/>
    </source>
</evidence>
<dbReference type="PROSITE" id="PS50850">
    <property type="entry name" value="MFS"/>
    <property type="match status" value="1"/>
</dbReference>
<feature type="transmembrane region" description="Helical" evidence="2">
    <location>
        <begin position="330"/>
        <end position="350"/>
    </location>
</feature>
<organism evidence="4 5">
    <name type="scientific">Holothuria leucospilota</name>
    <name type="common">Black long sea cucumber</name>
    <name type="synonym">Mertensiothuria leucospilota</name>
    <dbReference type="NCBI Taxonomy" id="206669"/>
    <lineage>
        <taxon>Eukaryota</taxon>
        <taxon>Metazoa</taxon>
        <taxon>Echinodermata</taxon>
        <taxon>Eleutherozoa</taxon>
        <taxon>Echinozoa</taxon>
        <taxon>Holothuroidea</taxon>
        <taxon>Aspidochirotacea</taxon>
        <taxon>Aspidochirotida</taxon>
        <taxon>Holothuriidae</taxon>
        <taxon>Holothuria</taxon>
    </lineage>
</organism>
<dbReference type="OrthoDB" id="6509908at2759"/>
<feature type="transmembrane region" description="Helical" evidence="2">
    <location>
        <begin position="356"/>
        <end position="378"/>
    </location>
</feature>
<dbReference type="SUPFAM" id="SSF103473">
    <property type="entry name" value="MFS general substrate transporter"/>
    <property type="match status" value="1"/>
</dbReference>
<feature type="transmembrane region" description="Helical" evidence="2">
    <location>
        <begin position="171"/>
        <end position="191"/>
    </location>
</feature>
<accession>A0A9Q1H630</accession>
<dbReference type="AlphaFoldDB" id="A0A9Q1H630"/>
<evidence type="ECO:0000259" key="3">
    <source>
        <dbReference type="PROSITE" id="PS50850"/>
    </source>
</evidence>
<feature type="transmembrane region" description="Helical" evidence="2">
    <location>
        <begin position="419"/>
        <end position="439"/>
    </location>
</feature>
<gene>
    <name evidence="4" type="ORF">HOLleu_17555</name>
</gene>
<comment type="subcellular location">
    <subcellularLocation>
        <location evidence="1">Membrane</location>
        <topology evidence="1">Multi-pass membrane protein</topology>
    </subcellularLocation>
</comment>
<dbReference type="GO" id="GO:0008028">
    <property type="term" value="F:monocarboxylic acid transmembrane transporter activity"/>
    <property type="evidence" value="ECO:0007669"/>
    <property type="project" value="TreeGrafter"/>
</dbReference>
<feature type="transmembrane region" description="Helical" evidence="2">
    <location>
        <begin position="106"/>
        <end position="132"/>
    </location>
</feature>
<reference evidence="4" key="1">
    <citation type="submission" date="2021-10" db="EMBL/GenBank/DDBJ databases">
        <title>Tropical sea cucumber genome reveals ecological adaptation and Cuvierian tubules defense mechanism.</title>
        <authorList>
            <person name="Chen T."/>
        </authorList>
    </citation>
    <scope>NUCLEOTIDE SEQUENCE</scope>
    <source>
        <strain evidence="4">Nanhai2018</strain>
        <tissue evidence="4">Muscle</tissue>
    </source>
</reference>
<feature type="transmembrane region" description="Helical" evidence="2">
    <location>
        <begin position="268"/>
        <end position="290"/>
    </location>
</feature>
<keyword evidence="2" id="KW-0472">Membrane</keyword>
<keyword evidence="5" id="KW-1185">Reference proteome</keyword>
<dbReference type="Proteomes" id="UP001152320">
    <property type="component" value="Chromosome 8"/>
</dbReference>
<keyword evidence="2" id="KW-1133">Transmembrane helix</keyword>
<evidence type="ECO:0000313" key="5">
    <source>
        <dbReference type="Proteomes" id="UP001152320"/>
    </source>
</evidence>
<name>A0A9Q1H630_HOLLE</name>
<evidence type="ECO:0000256" key="2">
    <source>
        <dbReference type="SAM" id="Phobius"/>
    </source>
</evidence>
<feature type="domain" description="Major facilitator superfamily (MFS) profile" evidence="3">
    <location>
        <begin position="266"/>
        <end position="465"/>
    </location>
</feature>
<dbReference type="PANTHER" id="PTHR11360:SF172">
    <property type="entry name" value="MAJOR FACILITATOR SUPERFAMILY (MFS) PROFILE DOMAIN-CONTAINING PROTEIN"/>
    <property type="match status" value="1"/>
</dbReference>
<dbReference type="Pfam" id="PF07690">
    <property type="entry name" value="MFS_1"/>
    <property type="match status" value="1"/>
</dbReference>
<protein>
    <submittedName>
        <fullName evidence="4">Monocarboxylate transporter 14</fullName>
    </submittedName>
</protein>
<proteinExistence type="predicted"/>
<keyword evidence="2" id="KW-0812">Transmembrane</keyword>
<evidence type="ECO:0000256" key="1">
    <source>
        <dbReference type="ARBA" id="ARBA00004141"/>
    </source>
</evidence>
<feature type="transmembrane region" description="Helical" evidence="2">
    <location>
        <begin position="12"/>
        <end position="32"/>
    </location>
</feature>
<sequence>MSICNCLKSHRRWMVTISTCFVFAGVLAPMTVYGRLFIDIGSEIGTSAVQTGWIASVTWAMCHLAGPLPERMETYIGYRPVVIIGVSLTALSIFTSSYMNSFPGLLLFYGFGYGTSVNLVLHAATCVLFKYFRDSKSTLATGIAFSGSSAGTILLTVVYEKMVPLIGWRVMLRLTSLYCVIISIPCFFLTFKTDEGRKVSKDKRSMKRILQGNNKKITENSPDTSEAHFEELRPGHCIASDDVIQDEPVTNKANSTTWKKLLTDTLTWLFFFAVFLPAMAWSVFWINIVSFFESVNIKDLCILKLLTVQAVFELVGKLGVGFLAQLVPVIYVLICHNLLFLFVCIVLVFFPTYEVLLVASILIGTGRGTYNILPYSVATYVLPDDSSDKAVTIAMIALGLGFTFGTLPAGAIFDATGSYTYAFLVNTAWYAMGFVLLLFSTQVLYKKQTIVQTSQSHQPTLSHSV</sequence>
<dbReference type="GO" id="GO:0016020">
    <property type="term" value="C:membrane"/>
    <property type="evidence" value="ECO:0007669"/>
    <property type="project" value="UniProtKB-SubCell"/>
</dbReference>
<dbReference type="InterPro" id="IPR011701">
    <property type="entry name" value="MFS"/>
</dbReference>
<comment type="caution">
    <text evidence="4">The sequence shown here is derived from an EMBL/GenBank/DDBJ whole genome shotgun (WGS) entry which is preliminary data.</text>
</comment>
<feature type="transmembrane region" description="Helical" evidence="2">
    <location>
        <begin position="76"/>
        <end position="94"/>
    </location>
</feature>
<dbReference type="PANTHER" id="PTHR11360">
    <property type="entry name" value="MONOCARBOXYLATE TRANSPORTER"/>
    <property type="match status" value="1"/>
</dbReference>
<feature type="transmembrane region" description="Helical" evidence="2">
    <location>
        <begin position="139"/>
        <end position="159"/>
    </location>
</feature>
<dbReference type="EMBL" id="JAIZAY010000008">
    <property type="protein sequence ID" value="KAJ8036897.1"/>
    <property type="molecule type" value="Genomic_DNA"/>
</dbReference>
<dbReference type="InterPro" id="IPR020846">
    <property type="entry name" value="MFS_dom"/>
</dbReference>
<dbReference type="Gene3D" id="1.20.1250.20">
    <property type="entry name" value="MFS general substrate transporter like domains"/>
    <property type="match status" value="2"/>
</dbReference>
<dbReference type="InterPro" id="IPR036259">
    <property type="entry name" value="MFS_trans_sf"/>
</dbReference>
<feature type="transmembrane region" description="Helical" evidence="2">
    <location>
        <begin position="390"/>
        <end position="413"/>
    </location>
</feature>
<dbReference type="InterPro" id="IPR050327">
    <property type="entry name" value="Proton-linked_MCT"/>
</dbReference>
<feature type="transmembrane region" description="Helical" evidence="2">
    <location>
        <begin position="44"/>
        <end position="64"/>
    </location>
</feature>